<dbReference type="CDD" id="cd02440">
    <property type="entry name" value="AdoMet_MTases"/>
    <property type="match status" value="1"/>
</dbReference>
<dbReference type="EC" id="2.1.1.33" evidence="7"/>
<proteinExistence type="inferred from homology"/>
<evidence type="ECO:0000256" key="5">
    <source>
        <dbReference type="ARBA" id="ARBA00022691"/>
    </source>
</evidence>
<dbReference type="SUPFAM" id="SSF53335">
    <property type="entry name" value="S-adenosyl-L-methionine-dependent methyltransferases"/>
    <property type="match status" value="1"/>
</dbReference>
<evidence type="ECO:0000256" key="1">
    <source>
        <dbReference type="ARBA" id="ARBA00000142"/>
    </source>
</evidence>
<dbReference type="Gene3D" id="3.40.50.150">
    <property type="entry name" value="Vaccinia Virus protein VP39"/>
    <property type="match status" value="1"/>
</dbReference>
<organism evidence="8 9">
    <name type="scientific">Methylophilales bacterium HTCC2181</name>
    <dbReference type="NCBI Taxonomy" id="383631"/>
    <lineage>
        <taxon>Bacteria</taxon>
        <taxon>Pseudomonadati</taxon>
        <taxon>Pseudomonadota</taxon>
        <taxon>Betaproteobacteria</taxon>
        <taxon>Nitrosomonadales</taxon>
        <taxon>OM43 clade</taxon>
    </lineage>
</organism>
<comment type="pathway">
    <text evidence="7">tRNA modification; N(7)-methylguanine-tRNA biosynthesis.</text>
</comment>
<dbReference type="InterPro" id="IPR055361">
    <property type="entry name" value="tRNA_methyltr_TrmB_bact"/>
</dbReference>
<feature type="binding site" evidence="7">
    <location>
        <position position="85"/>
    </location>
    <ligand>
        <name>S-adenosyl-L-methionine</name>
        <dbReference type="ChEBI" id="CHEBI:59789"/>
    </ligand>
</feature>
<comment type="catalytic activity">
    <reaction evidence="1 7">
        <text>guanosine(46) in tRNA + S-adenosyl-L-methionine = N(7)-methylguanosine(46) in tRNA + S-adenosyl-L-homocysteine</text>
        <dbReference type="Rhea" id="RHEA:42708"/>
        <dbReference type="Rhea" id="RHEA-COMP:10188"/>
        <dbReference type="Rhea" id="RHEA-COMP:10189"/>
        <dbReference type="ChEBI" id="CHEBI:57856"/>
        <dbReference type="ChEBI" id="CHEBI:59789"/>
        <dbReference type="ChEBI" id="CHEBI:74269"/>
        <dbReference type="ChEBI" id="CHEBI:74480"/>
        <dbReference type="EC" id="2.1.1.33"/>
    </reaction>
</comment>
<dbReference type="UniPathway" id="UPA00989"/>
<keyword evidence="5 7" id="KW-0949">S-adenosyl-L-methionine</keyword>
<dbReference type="Proteomes" id="UP000054262">
    <property type="component" value="Unassembled WGS sequence"/>
</dbReference>
<feature type="binding site" evidence="7">
    <location>
        <position position="112"/>
    </location>
    <ligand>
        <name>S-adenosyl-L-methionine</name>
        <dbReference type="ChEBI" id="CHEBI:59789"/>
    </ligand>
</feature>
<evidence type="ECO:0000313" key="9">
    <source>
        <dbReference type="Proteomes" id="UP000054262"/>
    </source>
</evidence>
<dbReference type="GO" id="GO:0043527">
    <property type="term" value="C:tRNA methyltransferase complex"/>
    <property type="evidence" value="ECO:0007669"/>
    <property type="project" value="TreeGrafter"/>
</dbReference>
<comment type="similarity">
    <text evidence="7">Belongs to the class I-like SAM-binding methyltransferase superfamily. TrmB family.</text>
</comment>
<dbReference type="EMBL" id="AAUX01000001">
    <property type="protein sequence ID" value="EAV46453.1"/>
    <property type="molecule type" value="Genomic_DNA"/>
</dbReference>
<feature type="binding site" evidence="7">
    <location>
        <begin position="206"/>
        <end position="209"/>
    </location>
    <ligand>
        <name>substrate</name>
    </ligand>
</feature>
<dbReference type="HAMAP" id="MF_01057">
    <property type="entry name" value="tRNA_methyltr_TrmB"/>
    <property type="match status" value="1"/>
</dbReference>
<feature type="binding site" evidence="7">
    <location>
        <position position="60"/>
    </location>
    <ligand>
        <name>S-adenosyl-L-methionine</name>
        <dbReference type="ChEBI" id="CHEBI:59789"/>
    </ligand>
</feature>
<evidence type="ECO:0000256" key="7">
    <source>
        <dbReference type="HAMAP-Rule" id="MF_01057"/>
    </source>
</evidence>
<dbReference type="Pfam" id="PF02390">
    <property type="entry name" value="Methyltransf_4"/>
    <property type="match status" value="1"/>
</dbReference>
<evidence type="ECO:0000313" key="8">
    <source>
        <dbReference type="EMBL" id="EAV46453.1"/>
    </source>
</evidence>
<sequence>MEENKKIRPIRSYVLRQGRLTKHQAEAISLYGNDLIIPSSNDLINWDRLFSSKEKRSILEIGFGMGDTTAEIAKRFPQNNYIGIEVHSPGVGNLINKIKAYNLNNLRIIQHDAVEVVENMFADESLDAVHIFFPDPWHKKRHNKRRLIRAEFLRKVATKLKKNAYLHIATDWEDYALWIIEEFKVCKEYVLKTNEFQIKPDHRPYTKYEKRGLNLGHNVWDIVFMRI</sequence>
<keyword evidence="4 7" id="KW-0808">Transferase</keyword>
<feature type="binding site" evidence="7">
    <location>
        <position position="135"/>
    </location>
    <ligand>
        <name>S-adenosyl-L-methionine</name>
        <dbReference type="ChEBI" id="CHEBI:59789"/>
    </ligand>
</feature>
<keyword evidence="3 7" id="KW-0489">Methyltransferase</keyword>
<evidence type="ECO:0000256" key="6">
    <source>
        <dbReference type="ARBA" id="ARBA00022694"/>
    </source>
</evidence>
<dbReference type="GO" id="GO:0008176">
    <property type="term" value="F:tRNA (guanine(46)-N7)-methyltransferase activity"/>
    <property type="evidence" value="ECO:0007669"/>
    <property type="project" value="UniProtKB-UniRule"/>
</dbReference>
<dbReference type="PANTHER" id="PTHR23417:SF14">
    <property type="entry name" value="PENTACOTRIPEPTIDE-REPEAT REGION OF PRORP DOMAIN-CONTAINING PROTEIN"/>
    <property type="match status" value="1"/>
</dbReference>
<feature type="binding site" evidence="7">
    <location>
        <position position="171"/>
    </location>
    <ligand>
        <name>substrate</name>
    </ligand>
</feature>
<protein>
    <recommendedName>
        <fullName evidence="7">tRNA (guanine-N(7)-)-methyltransferase</fullName>
        <ecNumber evidence="7">2.1.1.33</ecNumber>
    </recommendedName>
    <alternativeName>
        <fullName evidence="7">tRNA (guanine(46)-N(7))-methyltransferase</fullName>
    </alternativeName>
    <alternativeName>
        <fullName evidence="7">tRNA(m7G46)-methyltransferase</fullName>
    </alternativeName>
</protein>
<dbReference type="InterPro" id="IPR003358">
    <property type="entry name" value="tRNA_(Gua-N-7)_MeTrfase_Trmb"/>
</dbReference>
<comment type="function">
    <text evidence="2 7">Catalyzes the formation of N(7)-methylguanine at position 46 (m7G46) in tRNA.</text>
</comment>
<evidence type="ECO:0000256" key="3">
    <source>
        <dbReference type="ARBA" id="ARBA00022603"/>
    </source>
</evidence>
<gene>
    <name evidence="7 8" type="primary">trmB</name>
    <name evidence="8" type="ORF">MB2181_00230</name>
</gene>
<name>A0P4J3_9PROT</name>
<feature type="region of interest" description="Interaction with RNA" evidence="7">
    <location>
        <begin position="141"/>
        <end position="146"/>
    </location>
</feature>
<accession>A0P4J3</accession>
<feature type="binding site" evidence="7">
    <location>
        <position position="139"/>
    </location>
    <ligand>
        <name>substrate</name>
    </ligand>
</feature>
<evidence type="ECO:0000256" key="4">
    <source>
        <dbReference type="ARBA" id="ARBA00022679"/>
    </source>
</evidence>
<comment type="caution">
    <text evidence="8">The sequence shown here is derived from an EMBL/GenBank/DDBJ whole genome shotgun (WGS) entry which is preliminary data.</text>
</comment>
<dbReference type="AlphaFoldDB" id="A0P4J3"/>
<dbReference type="InterPro" id="IPR029063">
    <property type="entry name" value="SAM-dependent_MTases_sf"/>
</dbReference>
<reference evidence="8 9" key="1">
    <citation type="submission" date="2006-11" db="EMBL/GenBank/DDBJ databases">
        <authorList>
            <person name="Giovannoni S."/>
            <person name="Vergin K."/>
            <person name="Ferriera S."/>
            <person name="Johnson J."/>
            <person name="Kravitz S."/>
            <person name="Beeson K."/>
            <person name="Sutton G."/>
            <person name="Rogers Y.-H."/>
            <person name="Friedman R."/>
            <person name="Frazier M."/>
            <person name="Venter J.C."/>
        </authorList>
    </citation>
    <scope>NUCLEOTIDE SEQUENCE [LARGE SCALE GENOMIC DNA]</scope>
    <source>
        <strain evidence="8 9">HTCC2181</strain>
    </source>
</reference>
<dbReference type="PANTHER" id="PTHR23417">
    <property type="entry name" value="3-DEOXY-D-MANNO-OCTULOSONIC-ACID TRANSFERASE/TRNA GUANINE-N 7 - -METHYLTRANSFERASE"/>
    <property type="match status" value="1"/>
</dbReference>
<evidence type="ECO:0000256" key="2">
    <source>
        <dbReference type="ARBA" id="ARBA00003015"/>
    </source>
</evidence>
<keyword evidence="9" id="KW-1185">Reference proteome</keyword>
<dbReference type="PROSITE" id="PS51625">
    <property type="entry name" value="SAM_MT_TRMB"/>
    <property type="match status" value="1"/>
</dbReference>
<dbReference type="NCBIfam" id="TIGR00091">
    <property type="entry name" value="tRNA (guanosine(46)-N7)-methyltransferase TrmB"/>
    <property type="match status" value="1"/>
</dbReference>
<keyword evidence="6 7" id="KW-0819">tRNA processing</keyword>
<dbReference type="OrthoDB" id="9802090at2"/>